<dbReference type="CDD" id="cd02022">
    <property type="entry name" value="DPCK"/>
    <property type="match status" value="1"/>
</dbReference>
<comment type="caution">
    <text evidence="5">The sequence shown here is derived from an EMBL/GenBank/DDBJ whole genome shotgun (WGS) entry which is preliminary data.</text>
</comment>
<keyword evidence="3 5" id="KW-0418">Kinase</keyword>
<protein>
    <recommendedName>
        <fullName evidence="3 4">Dephospho-CoA kinase</fullName>
        <ecNumber evidence="3 4">2.7.1.24</ecNumber>
    </recommendedName>
    <alternativeName>
        <fullName evidence="3">Dephosphocoenzyme A kinase</fullName>
    </alternativeName>
</protein>
<comment type="pathway">
    <text evidence="3">Cofactor biosynthesis; coenzyme A biosynthesis; CoA from (R)-pantothenate: step 5/5.</text>
</comment>
<dbReference type="PROSITE" id="PS51219">
    <property type="entry name" value="DPCK"/>
    <property type="match status" value="1"/>
</dbReference>
<dbReference type="EMBL" id="MNYI01000098">
    <property type="protein sequence ID" value="OIP40986.1"/>
    <property type="molecule type" value="Genomic_DNA"/>
</dbReference>
<organism evidence="5 6">
    <name type="scientific">Candidatus Desantisbacteria bacterium CG2_30_40_21</name>
    <dbReference type="NCBI Taxonomy" id="1817895"/>
    <lineage>
        <taxon>Bacteria</taxon>
        <taxon>Candidatus Desantisiibacteriota</taxon>
    </lineage>
</organism>
<dbReference type="HAMAP" id="MF_00376">
    <property type="entry name" value="Dephospho_CoA_kinase"/>
    <property type="match status" value="1"/>
</dbReference>
<dbReference type="SUPFAM" id="SSF52540">
    <property type="entry name" value="P-loop containing nucleoside triphosphate hydrolases"/>
    <property type="match status" value="1"/>
</dbReference>
<sequence length="201" mass="22876">MIIGLTGSIGTGKTTTANIFKELGAVIIDADEIAKGIVKPQSLAWQEIINTFGNIVCNSDLTINRQYLGELIFNDTASRERLNQITHPLILEEINKQIQEQNNKIIIIDAPLLIEAGVHWIVDKIIVVITTRDTQIKRLKLRNFLSDLQIEARRDSQLPLEIKIERADYIVDNNGNILETTKQIKRIWEELIKHDETKTSK</sequence>
<dbReference type="PANTHER" id="PTHR10695:SF46">
    <property type="entry name" value="BIFUNCTIONAL COENZYME A SYNTHASE-RELATED"/>
    <property type="match status" value="1"/>
</dbReference>
<dbReference type="PANTHER" id="PTHR10695">
    <property type="entry name" value="DEPHOSPHO-COA KINASE-RELATED"/>
    <property type="match status" value="1"/>
</dbReference>
<comment type="similarity">
    <text evidence="3">Belongs to the CoaE family.</text>
</comment>
<reference evidence="5 6" key="1">
    <citation type="journal article" date="2016" name="Environ. Microbiol.">
        <title>Genomic resolution of a cold subsurface aquifer community provides metabolic insights for novel microbes adapted to high CO concentrations.</title>
        <authorList>
            <person name="Probst A.J."/>
            <person name="Castelle C.J."/>
            <person name="Singh A."/>
            <person name="Brown C.T."/>
            <person name="Anantharaman K."/>
            <person name="Sharon I."/>
            <person name="Hug L.A."/>
            <person name="Burstein D."/>
            <person name="Emerson J.B."/>
            <person name="Thomas B.C."/>
            <person name="Banfield J.F."/>
        </authorList>
    </citation>
    <scope>NUCLEOTIDE SEQUENCE [LARGE SCALE GENOMIC DNA]</scope>
    <source>
        <strain evidence="5">CG2_30_40_21</strain>
    </source>
</reference>
<evidence type="ECO:0000256" key="1">
    <source>
        <dbReference type="ARBA" id="ARBA00022741"/>
    </source>
</evidence>
<keyword evidence="3" id="KW-0173">Coenzyme A biosynthesis</keyword>
<evidence type="ECO:0000256" key="4">
    <source>
        <dbReference type="NCBIfam" id="TIGR00152"/>
    </source>
</evidence>
<feature type="binding site" evidence="3">
    <location>
        <begin position="10"/>
        <end position="15"/>
    </location>
    <ligand>
        <name>ATP</name>
        <dbReference type="ChEBI" id="CHEBI:30616"/>
    </ligand>
</feature>
<comment type="function">
    <text evidence="3">Catalyzes the phosphorylation of the 3'-hydroxyl group of dephosphocoenzyme A to form coenzyme A.</text>
</comment>
<dbReference type="UniPathway" id="UPA00241">
    <property type="reaction ID" value="UER00356"/>
</dbReference>
<dbReference type="NCBIfam" id="TIGR00152">
    <property type="entry name" value="dephospho-CoA kinase"/>
    <property type="match status" value="1"/>
</dbReference>
<dbReference type="GO" id="GO:0005524">
    <property type="term" value="F:ATP binding"/>
    <property type="evidence" value="ECO:0007669"/>
    <property type="project" value="UniProtKB-UniRule"/>
</dbReference>
<comment type="catalytic activity">
    <reaction evidence="3">
        <text>3'-dephospho-CoA + ATP = ADP + CoA + H(+)</text>
        <dbReference type="Rhea" id="RHEA:18245"/>
        <dbReference type="ChEBI" id="CHEBI:15378"/>
        <dbReference type="ChEBI" id="CHEBI:30616"/>
        <dbReference type="ChEBI" id="CHEBI:57287"/>
        <dbReference type="ChEBI" id="CHEBI:57328"/>
        <dbReference type="ChEBI" id="CHEBI:456216"/>
        <dbReference type="EC" id="2.7.1.24"/>
    </reaction>
</comment>
<dbReference type="InterPro" id="IPR001977">
    <property type="entry name" value="Depp_CoAkinase"/>
</dbReference>
<keyword evidence="3" id="KW-0808">Transferase</keyword>
<dbReference type="AlphaFoldDB" id="A0A1J5E8D7"/>
<dbReference type="GO" id="GO:0005737">
    <property type="term" value="C:cytoplasm"/>
    <property type="evidence" value="ECO:0007669"/>
    <property type="project" value="UniProtKB-SubCell"/>
</dbReference>
<evidence type="ECO:0000256" key="3">
    <source>
        <dbReference type="HAMAP-Rule" id="MF_00376"/>
    </source>
</evidence>
<evidence type="ECO:0000256" key="2">
    <source>
        <dbReference type="ARBA" id="ARBA00022840"/>
    </source>
</evidence>
<dbReference type="GO" id="GO:0004140">
    <property type="term" value="F:dephospho-CoA kinase activity"/>
    <property type="evidence" value="ECO:0007669"/>
    <property type="project" value="UniProtKB-UniRule"/>
</dbReference>
<keyword evidence="3" id="KW-0963">Cytoplasm</keyword>
<dbReference type="Proteomes" id="UP000183085">
    <property type="component" value="Unassembled WGS sequence"/>
</dbReference>
<gene>
    <name evidence="3" type="primary">coaE</name>
    <name evidence="5" type="ORF">AUJ95_03935</name>
</gene>
<dbReference type="EC" id="2.7.1.24" evidence="3 4"/>
<dbReference type="STRING" id="1817895.AUJ95_03935"/>
<keyword evidence="1 3" id="KW-0547">Nucleotide-binding</keyword>
<keyword evidence="2 3" id="KW-0067">ATP-binding</keyword>
<accession>A0A1J5E8D7</accession>
<dbReference type="GO" id="GO:0015937">
    <property type="term" value="P:coenzyme A biosynthetic process"/>
    <property type="evidence" value="ECO:0007669"/>
    <property type="project" value="UniProtKB-UniRule"/>
</dbReference>
<proteinExistence type="inferred from homology"/>
<dbReference type="Gene3D" id="3.40.50.300">
    <property type="entry name" value="P-loop containing nucleotide triphosphate hydrolases"/>
    <property type="match status" value="1"/>
</dbReference>
<evidence type="ECO:0000313" key="5">
    <source>
        <dbReference type="EMBL" id="OIP40986.1"/>
    </source>
</evidence>
<comment type="subcellular location">
    <subcellularLocation>
        <location evidence="3">Cytoplasm</location>
    </subcellularLocation>
</comment>
<name>A0A1J5E8D7_9BACT</name>
<evidence type="ECO:0000313" key="6">
    <source>
        <dbReference type="Proteomes" id="UP000183085"/>
    </source>
</evidence>
<dbReference type="Pfam" id="PF01121">
    <property type="entry name" value="CoaE"/>
    <property type="match status" value="1"/>
</dbReference>
<dbReference type="InterPro" id="IPR027417">
    <property type="entry name" value="P-loop_NTPase"/>
</dbReference>